<evidence type="ECO:0000256" key="1">
    <source>
        <dbReference type="SAM" id="MobiDB-lite"/>
    </source>
</evidence>
<evidence type="ECO:0000313" key="2">
    <source>
        <dbReference type="EMBL" id="KAK8177054.1"/>
    </source>
</evidence>
<sequence length="230" mass="24571">MGEIHASRIFIVAKSSSSQAERNLELLRLQNAVCDATNKAAAWQRHDGGRAEDCTNDTPRMAGANKHCSPTRAWVPCRSTRCPRLAPCGLANGRRCTGSGAVLAASLEPFFGIGACVEGLVITESGVDGGVGERPRCGVAGGWRASQQWQQPWPIDGSPSSSTEQDSPHPLAVSCGRGRPDWNARLGQATHPLDSTWMVGCGRRVARATLLDARRLQVPLIFPPPSCPRP</sequence>
<proteinExistence type="predicted"/>
<organism evidence="2 3">
    <name type="scientific">Phyllosticta citrichinensis</name>
    <dbReference type="NCBI Taxonomy" id="1130410"/>
    <lineage>
        <taxon>Eukaryota</taxon>
        <taxon>Fungi</taxon>
        <taxon>Dikarya</taxon>
        <taxon>Ascomycota</taxon>
        <taxon>Pezizomycotina</taxon>
        <taxon>Dothideomycetes</taxon>
        <taxon>Dothideomycetes incertae sedis</taxon>
        <taxon>Botryosphaeriales</taxon>
        <taxon>Phyllostictaceae</taxon>
        <taxon>Phyllosticta</taxon>
    </lineage>
</organism>
<evidence type="ECO:0000313" key="3">
    <source>
        <dbReference type="Proteomes" id="UP001456524"/>
    </source>
</evidence>
<dbReference type="Proteomes" id="UP001456524">
    <property type="component" value="Unassembled WGS sequence"/>
</dbReference>
<name>A0ABR1Y5A4_9PEZI</name>
<dbReference type="EMBL" id="JBBWUH010000001">
    <property type="protein sequence ID" value="KAK8177054.1"/>
    <property type="molecule type" value="Genomic_DNA"/>
</dbReference>
<comment type="caution">
    <text evidence="2">The sequence shown here is derived from an EMBL/GenBank/DDBJ whole genome shotgun (WGS) entry which is preliminary data.</text>
</comment>
<gene>
    <name evidence="2" type="ORF">IWX90DRAFT_6708</name>
</gene>
<reference evidence="2 3" key="1">
    <citation type="journal article" date="2022" name="G3 (Bethesda)">
        <title>Enemy or ally: a genomic approach to elucidate the lifestyle of Phyllosticta citrichinaensis.</title>
        <authorList>
            <person name="Buijs V.A."/>
            <person name="Groenewald J.Z."/>
            <person name="Haridas S."/>
            <person name="LaButti K.M."/>
            <person name="Lipzen A."/>
            <person name="Martin F.M."/>
            <person name="Barry K."/>
            <person name="Grigoriev I.V."/>
            <person name="Crous P.W."/>
            <person name="Seidl M.F."/>
        </authorList>
    </citation>
    <scope>NUCLEOTIDE SEQUENCE [LARGE SCALE GENOMIC DNA]</scope>
    <source>
        <strain evidence="2 3">CBS 129764</strain>
    </source>
</reference>
<keyword evidence="3" id="KW-1185">Reference proteome</keyword>
<accession>A0ABR1Y5A4</accession>
<protein>
    <submittedName>
        <fullName evidence="2">Uncharacterized protein</fullName>
    </submittedName>
</protein>
<feature type="region of interest" description="Disordered" evidence="1">
    <location>
        <begin position="150"/>
        <end position="174"/>
    </location>
</feature>